<keyword evidence="1" id="KW-0175">Coiled coil</keyword>
<dbReference type="PANTHER" id="PTHR16134:SF119">
    <property type="entry name" value="AT02038P-RELATED"/>
    <property type="match status" value="1"/>
</dbReference>
<reference evidence="2" key="1">
    <citation type="submission" date="2020-05" db="EMBL/GenBank/DDBJ databases">
        <title>Mycena genomes resolve the evolution of fungal bioluminescence.</title>
        <authorList>
            <person name="Tsai I.J."/>
        </authorList>
    </citation>
    <scope>NUCLEOTIDE SEQUENCE</scope>
    <source>
        <strain evidence="2">171206Taipei</strain>
    </source>
</reference>
<evidence type="ECO:0008006" key="4">
    <source>
        <dbReference type="Google" id="ProtNLM"/>
    </source>
</evidence>
<keyword evidence="3" id="KW-1185">Reference proteome</keyword>
<dbReference type="RefSeq" id="XP_037218873.1">
    <property type="nucleotide sequence ID" value="XM_037365631.1"/>
</dbReference>
<dbReference type="PANTHER" id="PTHR16134">
    <property type="entry name" value="F-BOX/TPR REPEAT PROTEIN POF3"/>
    <property type="match status" value="1"/>
</dbReference>
<evidence type="ECO:0000256" key="1">
    <source>
        <dbReference type="SAM" id="Coils"/>
    </source>
</evidence>
<dbReference type="EMBL" id="JACAZF010000007">
    <property type="protein sequence ID" value="KAF7299485.1"/>
    <property type="molecule type" value="Genomic_DNA"/>
</dbReference>
<dbReference type="Proteomes" id="UP000636479">
    <property type="component" value="Unassembled WGS sequence"/>
</dbReference>
<dbReference type="Gene3D" id="3.80.10.10">
    <property type="entry name" value="Ribonuclease Inhibitor"/>
    <property type="match status" value="1"/>
</dbReference>
<dbReference type="InterPro" id="IPR032675">
    <property type="entry name" value="LRR_dom_sf"/>
</dbReference>
<evidence type="ECO:0000313" key="2">
    <source>
        <dbReference type="EMBL" id="KAF7299485.1"/>
    </source>
</evidence>
<gene>
    <name evidence="2" type="ORF">MIND_00898600</name>
</gene>
<dbReference type="AlphaFoldDB" id="A0A8H6SKH1"/>
<protein>
    <recommendedName>
        <fullName evidence="4">F-box domain-containing protein</fullName>
    </recommendedName>
</protein>
<evidence type="ECO:0000313" key="3">
    <source>
        <dbReference type="Proteomes" id="UP000636479"/>
    </source>
</evidence>
<accession>A0A8H6SKH1</accession>
<dbReference type="SUPFAM" id="SSF52047">
    <property type="entry name" value="RNI-like"/>
    <property type="match status" value="1"/>
</dbReference>
<organism evidence="2 3">
    <name type="scientific">Mycena indigotica</name>
    <dbReference type="NCBI Taxonomy" id="2126181"/>
    <lineage>
        <taxon>Eukaryota</taxon>
        <taxon>Fungi</taxon>
        <taxon>Dikarya</taxon>
        <taxon>Basidiomycota</taxon>
        <taxon>Agaricomycotina</taxon>
        <taxon>Agaricomycetes</taxon>
        <taxon>Agaricomycetidae</taxon>
        <taxon>Agaricales</taxon>
        <taxon>Marasmiineae</taxon>
        <taxon>Mycenaceae</taxon>
        <taxon>Mycena</taxon>
    </lineage>
</organism>
<sequence>MSSPYQVHFGSNYCPQPDESREIKALVMDLSAHAEQLDAEIAQLQKQMDKFVDERRSIQSQIEGHQALLSPMRRIPVDLLQEIFVVCLPSERYCAMSAYEAPMLLGRVCSQWRTTAFSTPALWSSIHIAEPWLNGESPAEGYTRVSAMLAARLEAAKQWLDRSGSLPLSISLFLGPTYGYYPHTLVPDPLPLLHLVLTYAKRWQTLYLHIPPRELSRLEVLSAGELGTITFDHRDSLGNGGEIGWGEWNPPKGTLLEAPALRTFNIQGITVDVNNFPFPCSQLTSLTLGHRMDEVLDSESVLRLIRLCPHLEHLDICLRRFTSSSADATSVESRILRTLALRYSSFDPSSLEILDFLTLPALLHLSVSGRISDPGDTPSFLRFLTRTPRLEGLDIGGGVFETISFAETIPLLPRIINCHCCIISEVQSLRFDRLRMSFPVSFIGIPFLEKYGLSTTNFYASGQQMYTLVI</sequence>
<feature type="coiled-coil region" evidence="1">
    <location>
        <begin position="27"/>
        <end position="61"/>
    </location>
</feature>
<dbReference type="GeneID" id="59348147"/>
<comment type="caution">
    <text evidence="2">The sequence shown here is derived from an EMBL/GenBank/DDBJ whole genome shotgun (WGS) entry which is preliminary data.</text>
</comment>
<name>A0A8H6SKH1_9AGAR</name>
<dbReference type="OrthoDB" id="3221235at2759"/>
<proteinExistence type="predicted"/>